<dbReference type="PANTHER" id="PTHR13220">
    <property type="entry name" value="TIMELESS INTERACTING-RELATED"/>
    <property type="match status" value="1"/>
</dbReference>
<evidence type="ECO:0000256" key="3">
    <source>
        <dbReference type="ARBA" id="ARBA00022763"/>
    </source>
</evidence>
<dbReference type="VEuPathDB" id="VectorBase:AMAM007831"/>
<dbReference type="GO" id="GO:0000076">
    <property type="term" value="P:DNA replication checkpoint signaling"/>
    <property type="evidence" value="ECO:0007669"/>
    <property type="project" value="UniProtKB-UniRule"/>
</dbReference>
<comment type="similarity">
    <text evidence="2 6">Belongs to the CSM3 family.</text>
</comment>
<comment type="subcellular location">
    <subcellularLocation>
        <location evidence="1 6">Nucleus</location>
    </subcellularLocation>
</comment>
<dbReference type="GO" id="GO:0031298">
    <property type="term" value="C:replication fork protection complex"/>
    <property type="evidence" value="ECO:0007669"/>
    <property type="project" value="TreeGrafter"/>
</dbReference>
<evidence type="ECO:0000256" key="2">
    <source>
        <dbReference type="ARBA" id="ARBA00006075"/>
    </source>
</evidence>
<evidence type="ECO:0000256" key="6">
    <source>
        <dbReference type="RuleBase" id="RU366049"/>
    </source>
</evidence>
<dbReference type="InterPro" id="IPR040038">
    <property type="entry name" value="TIPIN/Csm3/Swi3"/>
</dbReference>
<feature type="domain" description="Chromosome segregation in meiosis protein 3" evidence="8">
    <location>
        <begin position="67"/>
        <end position="146"/>
    </location>
</feature>
<organism evidence="9 10">
    <name type="scientific">Anopheles maculatus</name>
    <dbReference type="NCBI Taxonomy" id="74869"/>
    <lineage>
        <taxon>Eukaryota</taxon>
        <taxon>Metazoa</taxon>
        <taxon>Ecdysozoa</taxon>
        <taxon>Arthropoda</taxon>
        <taxon>Hexapoda</taxon>
        <taxon>Insecta</taxon>
        <taxon>Pterygota</taxon>
        <taxon>Neoptera</taxon>
        <taxon>Endopterygota</taxon>
        <taxon>Diptera</taxon>
        <taxon>Nematocera</taxon>
        <taxon>Culicoidea</taxon>
        <taxon>Culicidae</taxon>
        <taxon>Anophelinae</taxon>
        <taxon>Anopheles</taxon>
        <taxon>Anopheles maculatus group</taxon>
    </lineage>
</organism>
<evidence type="ECO:0000256" key="5">
    <source>
        <dbReference type="ARBA" id="ARBA00023306"/>
    </source>
</evidence>
<evidence type="ECO:0000256" key="4">
    <source>
        <dbReference type="ARBA" id="ARBA00023242"/>
    </source>
</evidence>
<comment type="function">
    <text evidence="6">Plays an important role in the control of DNA replication and the maintenance of replication fork stability.</text>
</comment>
<evidence type="ECO:0000256" key="7">
    <source>
        <dbReference type="SAM" id="MobiDB-lite"/>
    </source>
</evidence>
<evidence type="ECO:0000313" key="10">
    <source>
        <dbReference type="Proteomes" id="UP000075901"/>
    </source>
</evidence>
<keyword evidence="10" id="KW-1185">Reference proteome</keyword>
<evidence type="ECO:0000259" key="8">
    <source>
        <dbReference type="Pfam" id="PF07962"/>
    </source>
</evidence>
<dbReference type="GO" id="GO:0043111">
    <property type="term" value="P:replication fork arrest"/>
    <property type="evidence" value="ECO:0007669"/>
    <property type="project" value="TreeGrafter"/>
</dbReference>
<dbReference type="EnsemblMetazoa" id="AMAM007831-RA">
    <property type="protein sequence ID" value="AMAM007831-PA"/>
    <property type="gene ID" value="AMAM007831"/>
</dbReference>
<feature type="region of interest" description="Disordered" evidence="7">
    <location>
        <begin position="1"/>
        <end position="54"/>
    </location>
</feature>
<feature type="compositionally biased region" description="Acidic residues" evidence="7">
    <location>
        <begin position="14"/>
        <end position="44"/>
    </location>
</feature>
<evidence type="ECO:0000256" key="1">
    <source>
        <dbReference type="ARBA" id="ARBA00004123"/>
    </source>
</evidence>
<accession>A0A182SJ77</accession>
<dbReference type="GO" id="GO:0003677">
    <property type="term" value="F:DNA binding"/>
    <property type="evidence" value="ECO:0007669"/>
    <property type="project" value="TreeGrafter"/>
</dbReference>
<proteinExistence type="inferred from homology"/>
<dbReference type="AlphaFoldDB" id="A0A182SJ77"/>
<reference evidence="10" key="1">
    <citation type="submission" date="2013-09" db="EMBL/GenBank/DDBJ databases">
        <title>The Genome Sequence of Anopheles maculatus species B.</title>
        <authorList>
            <consortium name="The Broad Institute Genomics Platform"/>
            <person name="Neafsey D.E."/>
            <person name="Besansky N."/>
            <person name="Howell P."/>
            <person name="Walton C."/>
            <person name="Young S.K."/>
            <person name="Zeng Q."/>
            <person name="Gargeya S."/>
            <person name="Fitzgerald M."/>
            <person name="Haas B."/>
            <person name="Abouelleil A."/>
            <person name="Allen A.W."/>
            <person name="Alvarado L."/>
            <person name="Arachchi H.M."/>
            <person name="Berlin A.M."/>
            <person name="Chapman S.B."/>
            <person name="Gainer-Dewar J."/>
            <person name="Goldberg J."/>
            <person name="Griggs A."/>
            <person name="Gujja S."/>
            <person name="Hansen M."/>
            <person name="Howarth C."/>
            <person name="Imamovic A."/>
            <person name="Ireland A."/>
            <person name="Larimer J."/>
            <person name="McCowan C."/>
            <person name="Murphy C."/>
            <person name="Pearson M."/>
            <person name="Poon T.W."/>
            <person name="Priest M."/>
            <person name="Roberts A."/>
            <person name="Saif S."/>
            <person name="Shea T."/>
            <person name="Sisk P."/>
            <person name="Sykes S."/>
            <person name="Wortman J."/>
            <person name="Nusbaum C."/>
            <person name="Birren B."/>
        </authorList>
    </citation>
    <scope>NUCLEOTIDE SEQUENCE [LARGE SCALE GENOMIC DNA]</scope>
    <source>
        <strain evidence="10">maculatus3</strain>
    </source>
</reference>
<dbReference type="PANTHER" id="PTHR13220:SF11">
    <property type="entry name" value="TIMELESS-INTERACTING PROTEIN"/>
    <property type="match status" value="1"/>
</dbReference>
<feature type="region of interest" description="Disordered" evidence="7">
    <location>
        <begin position="291"/>
        <end position="312"/>
    </location>
</feature>
<feature type="compositionally biased region" description="Polar residues" evidence="7">
    <location>
        <begin position="303"/>
        <end position="312"/>
    </location>
</feature>
<dbReference type="Pfam" id="PF07962">
    <property type="entry name" value="Swi3"/>
    <property type="match status" value="1"/>
</dbReference>
<dbReference type="Proteomes" id="UP000075901">
    <property type="component" value="Unassembled WGS sequence"/>
</dbReference>
<dbReference type="InterPro" id="IPR012923">
    <property type="entry name" value="Csm3"/>
</dbReference>
<dbReference type="GO" id="GO:0031297">
    <property type="term" value="P:replication fork processing"/>
    <property type="evidence" value="ECO:0007669"/>
    <property type="project" value="UniProtKB-UniRule"/>
</dbReference>
<keyword evidence="5 6" id="KW-0131">Cell cycle</keyword>
<dbReference type="GO" id="GO:0006974">
    <property type="term" value="P:DNA damage response"/>
    <property type="evidence" value="ECO:0007669"/>
    <property type="project" value="UniProtKB-KW"/>
</dbReference>
<sequence length="312" mass="34963">MAHPHDYLFSESVTVEDDNDGIIPSDDELPDADDDAAGDGDDDAAGPSKPVPVEMKKKTVRNPRNMLNEAKLCGPRGIIALKDHFKDFKFNGKGHEASDLNRMMRRYEHWAHRLYPKFHFDDCMAKIEKLGHKKQVQMYMNKYRSGLLQKELDEAAAVRSEEDESDDNQMNQPLDALDSMLEEQIARSRGRASMANTSGIGNLSTDTAFDAMRQDGVHQLTDDSNIHANALKDTQQDGVHQLTDDSNIHANALKDTQQVMQPPSISEELRAKIEANRLKALELRKARMLALSQSTNEHENTENDSSALPAQP</sequence>
<protein>
    <recommendedName>
        <fullName evidence="6">TIMELESS-interacting protein</fullName>
    </recommendedName>
</protein>
<keyword evidence="3 6" id="KW-0227">DNA damage</keyword>
<keyword evidence="4 6" id="KW-0539">Nucleus</keyword>
<reference evidence="9" key="2">
    <citation type="submission" date="2020-05" db="UniProtKB">
        <authorList>
            <consortium name="EnsemblMetazoa"/>
        </authorList>
    </citation>
    <scope>IDENTIFICATION</scope>
    <source>
        <strain evidence="9">maculatus3</strain>
    </source>
</reference>
<evidence type="ECO:0000313" key="9">
    <source>
        <dbReference type="EnsemblMetazoa" id="AMAM007831-PA"/>
    </source>
</evidence>
<name>A0A182SJ77_9DIPT</name>